<dbReference type="Pfam" id="PF00041">
    <property type="entry name" value="fn3"/>
    <property type="match status" value="4"/>
</dbReference>
<evidence type="ECO:0000259" key="3">
    <source>
        <dbReference type="PROSITE" id="PS50853"/>
    </source>
</evidence>
<keyword evidence="2" id="KW-1133">Transmembrane helix</keyword>
<feature type="domain" description="Fibronectin type-III" evidence="3">
    <location>
        <begin position="326"/>
        <end position="428"/>
    </location>
</feature>
<keyword evidence="2" id="KW-0472">Membrane</keyword>
<protein>
    <submittedName>
        <fullName evidence="5 6">Protein sidekick-2-like</fullName>
    </submittedName>
</protein>
<sequence>MKQEFVINHYKYVLPNSPWSLRSTEKTPNSIKLEWLHPKNFEYWKFEPGLYYELSYRPKFLEDQEWKIVSIGIGKQMYNVTGLIPNTDYELSVRCRSAEADQEDMWSKPARTSEHTDPDVPYYVPNITKGTFEVQKFINSRTITLYWKPVPPEHYNGEDFRYVISYKQSYSMLEKREVSGKIVEVTGMKHTFTDMDHHTVYHFKIQSANKEGLSSNMVEMTVDKTQKLLPGPEEVTALSYGNGKYRVMWEYPKKNISAISGFTVFWCPSLHLRKHPVEWQFVPANMTYEDIQLPYDTSYQFAVSADTRKTSSGMKWASCIVPYGNTLDKVQDVRLSSGVKHLKVEWRLLCSAQKKVVVKYKVDYCEVETRQEACKQNLWNVTVDNQEATEIQINGLKPFTLYRVTIQVFSKGGISDLSEPEFERTKSGAPSAPWDVKILDINATAMYLTWKAPLEPNGIISHYVVHYKNNSQKVFVNKDEGSPSVILWKNIESYTNYSVVVEACVDRYCSPPSEIIHGMTLIDAPGVMEEPHIEVINSTAVRIKWSPPDHPNGPVNFYLLNLKWQYRENGSRSEFINVPGCKTSVVIPLNCSTQLHSPTISFSIQAVNLKNNTNLLGPTSPSTQTKMCFTDGLQTALIIGTALGGIIGLVVLVVILYSLVCWMTKKINLMKQTKVQLPNGLDAPTTGYFTGFSNMKQHKDRKNSDAIMNWNLPIERLHLFLSNNNNINSFNERHRSENSHYSSSSTNELIQRKVWSTNIGRNPSGDSSGYGSTGGHDSISSSLTNRTHLSSESNTEFHLTGPDTPDTVFMDCNILGSDHFIYSQTKLEMDDFQNSADNKEETNPLNQVADVSDSQPLHQDDKHHNTQPLFTNNLSNSEPSVFDIDGEGADVSTKDQTLAPYSRFGLAKSICLSLNSSALQEQPENMTPNAGYSKFGVFHILRSSSEHSPKGNGSNFTAAPQFSIEKMPTKGYVLTKPVFESSLITSIKPTHIATTNSLPYKDAYSKLSLASQLPKSGEYVSLPNAVRMFRTFNDTEDNHNYSKFSIDLNLQYVESLEEGKQESLPPEPSNVTLKNSNCDNLDVAVISGASSDARELTSTMT</sequence>
<feature type="domain" description="Fibronectin type-III" evidence="3">
    <location>
        <begin position="17"/>
        <end position="119"/>
    </location>
</feature>
<keyword evidence="4" id="KW-1185">Reference proteome</keyword>
<dbReference type="RefSeq" id="XP_013774332.1">
    <property type="nucleotide sequence ID" value="XM_013918878.2"/>
</dbReference>
<dbReference type="InterPro" id="IPR003961">
    <property type="entry name" value="FN3_dom"/>
</dbReference>
<name>A0ABM1B3Y1_LIMPO</name>
<organism evidence="4 8">
    <name type="scientific">Limulus polyphemus</name>
    <name type="common">Atlantic horseshoe crab</name>
    <dbReference type="NCBI Taxonomy" id="6850"/>
    <lineage>
        <taxon>Eukaryota</taxon>
        <taxon>Metazoa</taxon>
        <taxon>Ecdysozoa</taxon>
        <taxon>Arthropoda</taxon>
        <taxon>Chelicerata</taxon>
        <taxon>Merostomata</taxon>
        <taxon>Xiphosura</taxon>
        <taxon>Limulidae</taxon>
        <taxon>Limulus</taxon>
    </lineage>
</organism>
<dbReference type="Proteomes" id="UP000694941">
    <property type="component" value="Unplaced"/>
</dbReference>
<dbReference type="InterPro" id="IPR013783">
    <property type="entry name" value="Ig-like_fold"/>
</dbReference>
<dbReference type="PANTHER" id="PTHR46957">
    <property type="entry name" value="CYTOKINE RECEPTOR"/>
    <property type="match status" value="1"/>
</dbReference>
<evidence type="ECO:0000256" key="1">
    <source>
        <dbReference type="SAM" id="MobiDB-lite"/>
    </source>
</evidence>
<feature type="domain" description="Fibronectin type-III" evidence="3">
    <location>
        <begin position="527"/>
        <end position="630"/>
    </location>
</feature>
<dbReference type="CDD" id="cd00063">
    <property type="entry name" value="FN3"/>
    <property type="match status" value="5"/>
</dbReference>
<evidence type="ECO:0000313" key="6">
    <source>
        <dbReference type="RefSeq" id="XP_013774330.1"/>
    </source>
</evidence>
<evidence type="ECO:0000256" key="2">
    <source>
        <dbReference type="SAM" id="Phobius"/>
    </source>
</evidence>
<proteinExistence type="predicted"/>
<dbReference type="GeneID" id="106459271"/>
<feature type="region of interest" description="Disordered" evidence="1">
    <location>
        <begin position="852"/>
        <end position="878"/>
    </location>
</feature>
<evidence type="ECO:0000313" key="5">
    <source>
        <dbReference type="RefSeq" id="XP_013774327.1"/>
    </source>
</evidence>
<feature type="domain" description="Fibronectin type-III" evidence="3">
    <location>
        <begin position="432"/>
        <end position="523"/>
    </location>
</feature>
<feature type="region of interest" description="Disordered" evidence="1">
    <location>
        <begin position="757"/>
        <end position="803"/>
    </location>
</feature>
<feature type="transmembrane region" description="Helical" evidence="2">
    <location>
        <begin position="636"/>
        <end position="662"/>
    </location>
</feature>
<accession>A0ABM1B3Y1</accession>
<dbReference type="RefSeq" id="XP_013774327.1">
    <property type="nucleotide sequence ID" value="XM_013918873.2"/>
</dbReference>
<dbReference type="InterPro" id="IPR050713">
    <property type="entry name" value="RTP_Phos/Ushers"/>
</dbReference>
<dbReference type="Gene3D" id="2.60.40.10">
    <property type="entry name" value="Immunoglobulins"/>
    <property type="match status" value="6"/>
</dbReference>
<dbReference type="SUPFAM" id="SSF49265">
    <property type="entry name" value="Fibronectin type III"/>
    <property type="match status" value="3"/>
</dbReference>
<feature type="compositionally biased region" description="Polar residues" evidence="1">
    <location>
        <begin position="866"/>
        <end position="878"/>
    </location>
</feature>
<evidence type="ECO:0000313" key="7">
    <source>
        <dbReference type="RefSeq" id="XP_013774331.1"/>
    </source>
</evidence>
<dbReference type="RefSeq" id="XP_013774331.1">
    <property type="nucleotide sequence ID" value="XM_013918877.2"/>
</dbReference>
<keyword evidence="2" id="KW-0812">Transmembrane</keyword>
<dbReference type="PANTHER" id="PTHR46957:SF3">
    <property type="entry name" value="CYTOKINE RECEPTOR"/>
    <property type="match status" value="1"/>
</dbReference>
<reference evidence="5 6" key="1">
    <citation type="submission" date="2025-05" db="UniProtKB">
        <authorList>
            <consortium name="RefSeq"/>
        </authorList>
    </citation>
    <scope>IDENTIFICATION</scope>
    <source>
        <tissue evidence="5 6">Muscle</tissue>
    </source>
</reference>
<gene>
    <name evidence="5 6 7 8" type="primary">LOC106459271</name>
</gene>
<dbReference type="PROSITE" id="PS50853">
    <property type="entry name" value="FN3"/>
    <property type="match status" value="5"/>
</dbReference>
<evidence type="ECO:0000313" key="8">
    <source>
        <dbReference type="RefSeq" id="XP_013774332.1"/>
    </source>
</evidence>
<feature type="domain" description="Fibronectin type-III" evidence="3">
    <location>
        <begin position="128"/>
        <end position="228"/>
    </location>
</feature>
<dbReference type="SMART" id="SM00060">
    <property type="entry name" value="FN3"/>
    <property type="match status" value="6"/>
</dbReference>
<feature type="compositionally biased region" description="Polar residues" evidence="1">
    <location>
        <begin position="779"/>
        <end position="797"/>
    </location>
</feature>
<dbReference type="RefSeq" id="XP_013774330.1">
    <property type="nucleotide sequence ID" value="XM_013918876.2"/>
</dbReference>
<feature type="compositionally biased region" description="Low complexity" evidence="1">
    <location>
        <begin position="764"/>
        <end position="778"/>
    </location>
</feature>
<evidence type="ECO:0000313" key="4">
    <source>
        <dbReference type="Proteomes" id="UP000694941"/>
    </source>
</evidence>
<dbReference type="InterPro" id="IPR036116">
    <property type="entry name" value="FN3_sf"/>
</dbReference>